<comment type="similarity">
    <text evidence="13">Belongs to the amiloride-sensitive sodium channel (TC 1.A.6) family.</text>
</comment>
<protein>
    <recommendedName>
        <fullName evidence="12">Transmembrane protein 198</fullName>
    </recommendedName>
</protein>
<feature type="domain" description="TM7S3/TM198-like" evidence="16">
    <location>
        <begin position="261"/>
        <end position="442"/>
    </location>
</feature>
<feature type="region of interest" description="Disordered" evidence="14">
    <location>
        <begin position="466"/>
        <end position="509"/>
    </location>
</feature>
<accession>B3RF32</accession>
<evidence type="ECO:0000256" key="5">
    <source>
        <dbReference type="ARBA" id="ARBA00022692"/>
    </source>
</evidence>
<evidence type="ECO:0000256" key="15">
    <source>
        <dbReference type="SAM" id="Phobius"/>
    </source>
</evidence>
<dbReference type="Gene3D" id="2.60.470.10">
    <property type="entry name" value="Acid-sensing ion channels like domains"/>
    <property type="match status" value="1"/>
</dbReference>
<evidence type="ECO:0000256" key="12">
    <source>
        <dbReference type="ARBA" id="ARBA00049737"/>
    </source>
</evidence>
<proteinExistence type="inferred from homology"/>
<dbReference type="InterPro" id="IPR001873">
    <property type="entry name" value="ENaC"/>
</dbReference>
<dbReference type="PRINTS" id="PR01078">
    <property type="entry name" value="AMINACHANNEL"/>
</dbReference>
<dbReference type="InterPro" id="IPR040236">
    <property type="entry name" value="TMEM198"/>
</dbReference>
<keyword evidence="7" id="KW-0915">Sodium</keyword>
<dbReference type="Pfam" id="PF00858">
    <property type="entry name" value="ASC"/>
    <property type="match status" value="1"/>
</dbReference>
<feature type="transmembrane region" description="Helical" evidence="15">
    <location>
        <begin position="69"/>
        <end position="89"/>
    </location>
</feature>
<keyword evidence="10 13" id="KW-0739">Sodium transport</keyword>
<feature type="region of interest" description="Disordered" evidence="14">
    <location>
        <begin position="545"/>
        <end position="566"/>
    </location>
</feature>
<dbReference type="InterPro" id="IPR025256">
    <property type="entry name" value="TM7S3/TM198-like_dom"/>
</dbReference>
<dbReference type="PANTHER" id="PTHR31247">
    <property type="entry name" value="TRANSMEMBRANE PROTEIN 198 FAMILY MEMBER"/>
    <property type="match status" value="1"/>
</dbReference>
<evidence type="ECO:0000256" key="10">
    <source>
        <dbReference type="ARBA" id="ARBA00023201"/>
    </source>
</evidence>
<dbReference type="GO" id="GO:0005886">
    <property type="term" value="C:plasma membrane"/>
    <property type="evidence" value="ECO:0007669"/>
    <property type="project" value="TreeGrafter"/>
</dbReference>
<keyword evidence="11 13" id="KW-0407">Ion channel</keyword>
<evidence type="ECO:0000256" key="1">
    <source>
        <dbReference type="ARBA" id="ARBA00004141"/>
    </source>
</evidence>
<reference evidence="17" key="1">
    <citation type="submission" date="2008-06" db="EMBL/GenBank/DDBJ databases">
        <title>NISC Comparative Sequencing Initiative.</title>
        <authorList>
            <person name="Antonellis A."/>
            <person name="Benjamin B."/>
            <person name="Blakesley R.W."/>
            <person name="Bouffard G.G."/>
            <person name="Brinkley C."/>
            <person name="Brooks S."/>
            <person name="Chu G."/>
            <person name="Chub I."/>
            <person name="Coleman H."/>
            <person name="Fuksenko T."/>
            <person name="Gestole M."/>
            <person name="Gregory M."/>
            <person name="Guan X."/>
            <person name="Gupta J."/>
            <person name="Gurson N."/>
            <person name="Han E."/>
            <person name="Han J."/>
            <person name="Hansen N."/>
            <person name="Hargrove A."/>
            <person name="Hines-Harris K."/>
            <person name="Ho S.-L."/>
            <person name="Hu P."/>
            <person name="Hunter G."/>
            <person name="Hurle B."/>
            <person name="Idol J.R."/>
            <person name="Johnson T."/>
            <person name="Knight E."/>
            <person name="Kwong P."/>
            <person name="Lee-Lin S.-Q."/>
            <person name="Legaspi R."/>
            <person name="Madden M."/>
            <person name="Maduro Q.L."/>
            <person name="Maduro V.B."/>
            <person name="Margulies E.H."/>
            <person name="Masiello C."/>
            <person name="Maskeri B."/>
            <person name="McDowell J."/>
            <person name="Merkulov G."/>
            <person name="Montemayor C."/>
            <person name="Mullikin J.C."/>
            <person name="Park M."/>
            <person name="Prasad A."/>
            <person name="Ramsahoye C."/>
            <person name="Reddix-Dugue N."/>
            <person name="Riebow N."/>
            <person name="Schandler K."/>
            <person name="Schueler M.G."/>
            <person name="Sison C."/>
            <person name="Smith L."/>
            <person name="Stantripop S."/>
            <person name="Thomas J.W."/>
            <person name="Thomas P.J."/>
            <person name="Tsipouri V."/>
            <person name="Young A."/>
            <person name="Green E.D."/>
        </authorList>
    </citation>
    <scope>NUCLEOTIDE SEQUENCE</scope>
</reference>
<sequence length="566" mass="61614">MPIEIVCKIKFAEEDAKPKEKEAGDEQSLLGAAPGAAAPRDLATFASSSTLHGLARACGPGPRGLRRTLWALALLTSLAAFLYQAAGLARGYLTRPHLVAVDPAVPAPVAGFPAVTLCNINRFRHSALSDADIFHLANLTGLPPKDRDGHRAAGLRYPEPDMVDILNRTGHQLADMLKSCNFSGHRCSASNFSVVYTRYGKCYTFNADPQSSLPSRAGGMGSGLEIMLDIQQEEYLPIWRETSNETICPPNIYIECADHALGYRCFKAVLFLTGLLFGSVIIFLLCYRERVLETQLSAGASAGIALGIGLLCGLVAMLVRSVGLFLVGLLLGLLLAAAALLGSAPYYQPGSVWGPLGLLLGGGLLCALLTLRWPRPLTTLATAVTGAALIATAADYFAELLLLARYAVERLRAAPVPHLCWRSWALLALWPLLSLMGVLVQWRVTTERDSHTEVVISRQRRRVQLMRIRQQEERKEKRRRKRPPRAPSRGTRAPPRPGPPDPAYRRRPVPIKRFNGDVLSPSYIQSFRDRQTGSSLSSFMASPTEADYEYGSRGPLTACSGPPVRV</sequence>
<evidence type="ECO:0000256" key="6">
    <source>
        <dbReference type="ARBA" id="ARBA00022989"/>
    </source>
</evidence>
<name>B3RF32_SORAR</name>
<feature type="transmembrane region" description="Helical" evidence="15">
    <location>
        <begin position="424"/>
        <end position="442"/>
    </location>
</feature>
<comment type="similarity">
    <text evidence="2">Belongs to the TMEM198 family.</text>
</comment>
<dbReference type="Pfam" id="PF13886">
    <property type="entry name" value="TM7S3_TM198"/>
    <property type="match status" value="1"/>
</dbReference>
<feature type="transmembrane region" description="Helical" evidence="15">
    <location>
        <begin position="383"/>
        <end position="404"/>
    </location>
</feature>
<keyword evidence="4 13" id="KW-0894">Sodium channel</keyword>
<evidence type="ECO:0000259" key="16">
    <source>
        <dbReference type="Pfam" id="PF13886"/>
    </source>
</evidence>
<keyword evidence="5 13" id="KW-0812">Transmembrane</keyword>
<dbReference type="AlphaFoldDB" id="B3RF32"/>
<evidence type="ECO:0000256" key="8">
    <source>
        <dbReference type="ARBA" id="ARBA00023065"/>
    </source>
</evidence>
<feature type="transmembrane region" description="Helical" evidence="15">
    <location>
        <begin position="352"/>
        <end position="371"/>
    </location>
</feature>
<dbReference type="GO" id="GO:0090263">
    <property type="term" value="P:positive regulation of canonical Wnt signaling pathway"/>
    <property type="evidence" value="ECO:0007669"/>
    <property type="project" value="TreeGrafter"/>
</dbReference>
<dbReference type="GO" id="GO:0031410">
    <property type="term" value="C:cytoplasmic vesicle"/>
    <property type="evidence" value="ECO:0007669"/>
    <property type="project" value="TreeGrafter"/>
</dbReference>
<evidence type="ECO:0000256" key="3">
    <source>
        <dbReference type="ARBA" id="ARBA00022448"/>
    </source>
</evidence>
<evidence type="ECO:0000313" key="17">
    <source>
        <dbReference type="EMBL" id="ACE77659.1"/>
    </source>
</evidence>
<dbReference type="PANTHER" id="PTHR31247:SF7">
    <property type="entry name" value="TRANSMEMBRANE PROTEIN 198"/>
    <property type="match status" value="1"/>
</dbReference>
<dbReference type="GO" id="GO:0005272">
    <property type="term" value="F:sodium channel activity"/>
    <property type="evidence" value="ECO:0007669"/>
    <property type="project" value="UniProtKB-KW"/>
</dbReference>
<feature type="transmembrane region" description="Helical" evidence="15">
    <location>
        <begin position="299"/>
        <end position="319"/>
    </location>
</feature>
<keyword evidence="8 13" id="KW-0406">Ion transport</keyword>
<evidence type="ECO:0000256" key="4">
    <source>
        <dbReference type="ARBA" id="ARBA00022461"/>
    </source>
</evidence>
<evidence type="ECO:0000256" key="13">
    <source>
        <dbReference type="RuleBase" id="RU000679"/>
    </source>
</evidence>
<feature type="transmembrane region" description="Helical" evidence="15">
    <location>
        <begin position="268"/>
        <end position="287"/>
    </location>
</feature>
<evidence type="ECO:0000256" key="11">
    <source>
        <dbReference type="ARBA" id="ARBA00023303"/>
    </source>
</evidence>
<organism evidence="17">
    <name type="scientific">Sorex araneus</name>
    <name type="common">Eurasian common shrew</name>
    <name type="synonym">European shrew</name>
    <dbReference type="NCBI Taxonomy" id="42254"/>
    <lineage>
        <taxon>Eukaryota</taxon>
        <taxon>Metazoa</taxon>
        <taxon>Chordata</taxon>
        <taxon>Craniata</taxon>
        <taxon>Vertebrata</taxon>
        <taxon>Euteleostomi</taxon>
        <taxon>Mammalia</taxon>
        <taxon>Eutheria</taxon>
        <taxon>Laurasiatheria</taxon>
        <taxon>Eulipotyphla</taxon>
        <taxon>Soricidae</taxon>
        <taxon>Soricinae</taxon>
        <taxon>Sorex</taxon>
    </lineage>
</organism>
<evidence type="ECO:0000256" key="9">
    <source>
        <dbReference type="ARBA" id="ARBA00023136"/>
    </source>
</evidence>
<feature type="transmembrane region" description="Helical" evidence="15">
    <location>
        <begin position="324"/>
        <end position="346"/>
    </location>
</feature>
<gene>
    <name evidence="17" type="primary">TMEM198</name>
</gene>
<keyword evidence="3 13" id="KW-0813">Transport</keyword>
<keyword evidence="9 15" id="KW-0472">Membrane</keyword>
<evidence type="ECO:0000256" key="14">
    <source>
        <dbReference type="SAM" id="MobiDB-lite"/>
    </source>
</evidence>
<evidence type="ECO:0000256" key="2">
    <source>
        <dbReference type="ARBA" id="ARBA00006244"/>
    </source>
</evidence>
<keyword evidence="6 15" id="KW-1133">Transmembrane helix</keyword>
<dbReference type="EMBL" id="DP000781">
    <property type="protein sequence ID" value="ACE77659.1"/>
    <property type="molecule type" value="Genomic_DNA"/>
</dbReference>
<evidence type="ECO:0000256" key="7">
    <source>
        <dbReference type="ARBA" id="ARBA00023053"/>
    </source>
</evidence>
<comment type="subcellular location">
    <subcellularLocation>
        <location evidence="1">Membrane</location>
        <topology evidence="1">Multi-pass membrane protein</topology>
    </subcellularLocation>
</comment>